<feature type="repeat" description="WD" evidence="3">
    <location>
        <begin position="147"/>
        <end position="182"/>
    </location>
</feature>
<dbReference type="GO" id="GO:0080008">
    <property type="term" value="C:Cul4-RING E3 ubiquitin ligase complex"/>
    <property type="evidence" value="ECO:0007669"/>
    <property type="project" value="TreeGrafter"/>
</dbReference>
<evidence type="ECO:0000256" key="2">
    <source>
        <dbReference type="ARBA" id="ARBA00022737"/>
    </source>
</evidence>
<dbReference type="InterPro" id="IPR001680">
    <property type="entry name" value="WD40_rpt"/>
</dbReference>
<dbReference type="AlphaFoldDB" id="A0A8H3LTG3"/>
<gene>
    <name evidence="5" type="ORF">RCL2_001951900</name>
</gene>
<keyword evidence="1 3" id="KW-0853">WD repeat</keyword>
<dbReference type="PANTHER" id="PTHR15574">
    <property type="entry name" value="WD REPEAT DOMAIN-CONTAINING FAMILY"/>
    <property type="match status" value="1"/>
</dbReference>
<dbReference type="PROSITE" id="PS50082">
    <property type="entry name" value="WD_REPEATS_2"/>
    <property type="match status" value="2"/>
</dbReference>
<dbReference type="Pfam" id="PF00400">
    <property type="entry name" value="WD40"/>
    <property type="match status" value="5"/>
</dbReference>
<keyword evidence="2" id="KW-0677">Repeat</keyword>
<dbReference type="SMART" id="SM00320">
    <property type="entry name" value="WD40"/>
    <property type="match status" value="6"/>
</dbReference>
<dbReference type="PROSITE" id="PS00678">
    <property type="entry name" value="WD_REPEATS_1"/>
    <property type="match status" value="1"/>
</dbReference>
<comment type="caution">
    <text evidence="5">The sequence shown here is derived from an EMBL/GenBank/DDBJ whole genome shotgun (WGS) entry which is preliminary data.</text>
</comment>
<dbReference type="Gene3D" id="2.130.10.10">
    <property type="entry name" value="YVTN repeat-like/Quinoprotein amine dehydrogenase"/>
    <property type="match status" value="2"/>
</dbReference>
<evidence type="ECO:0000256" key="4">
    <source>
        <dbReference type="SAM" id="MobiDB-lite"/>
    </source>
</evidence>
<feature type="repeat" description="WD" evidence="3">
    <location>
        <begin position="58"/>
        <end position="92"/>
    </location>
</feature>
<dbReference type="InterPro" id="IPR019775">
    <property type="entry name" value="WD40_repeat_CS"/>
</dbReference>
<feature type="compositionally biased region" description="Acidic residues" evidence="4">
    <location>
        <begin position="500"/>
        <end position="526"/>
    </location>
</feature>
<name>A0A8H3LTG3_9GLOM</name>
<dbReference type="InterPro" id="IPR015943">
    <property type="entry name" value="WD40/YVTN_repeat-like_dom_sf"/>
</dbReference>
<evidence type="ECO:0000256" key="3">
    <source>
        <dbReference type="PROSITE-ProRule" id="PRU00221"/>
    </source>
</evidence>
<dbReference type="PROSITE" id="PS50294">
    <property type="entry name" value="WD_REPEATS_REGION"/>
    <property type="match status" value="2"/>
</dbReference>
<dbReference type="PRINTS" id="PR00320">
    <property type="entry name" value="GPROTEINBRPT"/>
</dbReference>
<dbReference type="InterPro" id="IPR045151">
    <property type="entry name" value="DCAF8"/>
</dbReference>
<dbReference type="GO" id="GO:0045717">
    <property type="term" value="P:negative regulation of fatty acid biosynthetic process"/>
    <property type="evidence" value="ECO:0007669"/>
    <property type="project" value="TreeGrafter"/>
</dbReference>
<dbReference type="GO" id="GO:0005737">
    <property type="term" value="C:cytoplasm"/>
    <property type="evidence" value="ECO:0007669"/>
    <property type="project" value="TreeGrafter"/>
</dbReference>
<dbReference type="EMBL" id="BLAL01000216">
    <property type="protein sequence ID" value="GES92754.1"/>
    <property type="molecule type" value="Genomic_DNA"/>
</dbReference>
<dbReference type="Proteomes" id="UP000615446">
    <property type="component" value="Unassembled WGS sequence"/>
</dbReference>
<evidence type="ECO:0000313" key="5">
    <source>
        <dbReference type="EMBL" id="GES92754.1"/>
    </source>
</evidence>
<accession>A0A8H3LTG3</accession>
<dbReference type="InterPro" id="IPR020472">
    <property type="entry name" value="WD40_PAC1"/>
</dbReference>
<sequence length="605" mass="69029">MNATMSDVISRIKSPSSKKGFVSLLEESTLSVLQPKMKKDLYYAAIKVGGNFEFSRNLKGHFSCVNAINFSNGDARLLVSGGDDRRVLVWDVHGDIENTKPKKCFKGHHGNIFGTIFDSTNRHILSCGNDKLVIYYDLEHESVSKTFLGHEDAVHSVAFDPFNDNLFLSASQDGTVKLWDVRCNFQCQGEIKCYDAKMTHAQYNPTVEKQFVTSNDGGDIILRDTRTAFKSGEPHLTTLSSKDYLLKYVTTLTRNSKNAKPDISSVAFNPSGTLLCAIINHYRPTLYNVSDERPLCTFSSEYDYETQIGYKNDCTFKQGYFGGPDGDYFLCGSDDFRVYVWKVPDTDTMINERSFTKNLEEEIYFIDDDTVIDPLNNSIPKYVLSGHRSIVNSAIWHPHIPLIFSSGVEKIIKVHSAFPFSNKDCESKIPQPPKSRFRRGEISLRTNEDEENMEEDLSTLKFFDLMLMTEEHEDFYWGNDSSDDSDNSTLSLSSYFFMRDDDDDDDDKEDEDEESSDEGETDDDSEGLPFMSDYDDYTYSSSDYEETTDRNDVSFESDMDTSDTDNNSIYQLYRSFAMCSDGVTDDDYDDDEMNVENFNLIYKTM</sequence>
<evidence type="ECO:0000256" key="1">
    <source>
        <dbReference type="ARBA" id="ARBA00022574"/>
    </source>
</evidence>
<dbReference type="InterPro" id="IPR036322">
    <property type="entry name" value="WD40_repeat_dom_sf"/>
</dbReference>
<dbReference type="OrthoDB" id="4869960at2759"/>
<protein>
    <submittedName>
        <fullName evidence="5">DDB1-and CUL4-associated factor 5</fullName>
    </submittedName>
</protein>
<reference evidence="5" key="1">
    <citation type="submission" date="2019-10" db="EMBL/GenBank/DDBJ databases">
        <title>Conservation and host-specific expression of non-tandemly repeated heterogenous ribosome RNA gene in arbuscular mycorrhizal fungi.</title>
        <authorList>
            <person name="Maeda T."/>
            <person name="Kobayashi Y."/>
            <person name="Nakagawa T."/>
            <person name="Ezawa T."/>
            <person name="Yamaguchi K."/>
            <person name="Bino T."/>
            <person name="Nishimoto Y."/>
            <person name="Shigenobu S."/>
            <person name="Kawaguchi M."/>
        </authorList>
    </citation>
    <scope>NUCLEOTIDE SEQUENCE</scope>
    <source>
        <strain evidence="5">HR1</strain>
    </source>
</reference>
<organism evidence="5 6">
    <name type="scientific">Rhizophagus clarus</name>
    <dbReference type="NCBI Taxonomy" id="94130"/>
    <lineage>
        <taxon>Eukaryota</taxon>
        <taxon>Fungi</taxon>
        <taxon>Fungi incertae sedis</taxon>
        <taxon>Mucoromycota</taxon>
        <taxon>Glomeromycotina</taxon>
        <taxon>Glomeromycetes</taxon>
        <taxon>Glomerales</taxon>
        <taxon>Glomeraceae</taxon>
        <taxon>Rhizophagus</taxon>
    </lineage>
</organism>
<dbReference type="PANTHER" id="PTHR15574:SF43">
    <property type="entry name" value="DDB1- AND CUL4-ASSOCIATED FACTOR 5"/>
    <property type="match status" value="1"/>
</dbReference>
<proteinExistence type="predicted"/>
<evidence type="ECO:0000313" key="6">
    <source>
        <dbReference type="Proteomes" id="UP000615446"/>
    </source>
</evidence>
<dbReference type="SUPFAM" id="SSF50978">
    <property type="entry name" value="WD40 repeat-like"/>
    <property type="match status" value="1"/>
</dbReference>
<feature type="region of interest" description="Disordered" evidence="4">
    <location>
        <begin position="425"/>
        <end position="453"/>
    </location>
</feature>
<feature type="region of interest" description="Disordered" evidence="4">
    <location>
        <begin position="499"/>
        <end position="563"/>
    </location>
</feature>